<proteinExistence type="inferred from homology"/>
<keyword evidence="4" id="KW-0804">Transcription</keyword>
<accession>A0ABR7DSE2</accession>
<dbReference type="Proteomes" id="UP000651475">
    <property type="component" value="Unassembled WGS sequence"/>
</dbReference>
<evidence type="ECO:0000256" key="2">
    <source>
        <dbReference type="ARBA" id="ARBA00023015"/>
    </source>
</evidence>
<dbReference type="InterPro" id="IPR036388">
    <property type="entry name" value="WH-like_DNA-bd_sf"/>
</dbReference>
<comment type="caution">
    <text evidence="7">The sequence shown here is derived from an EMBL/GenBank/DDBJ whole genome shotgun (WGS) entry which is preliminary data.</text>
</comment>
<dbReference type="InterPro" id="IPR007627">
    <property type="entry name" value="RNA_pol_sigma70_r2"/>
</dbReference>
<gene>
    <name evidence="7" type="ORF">H8S65_16325</name>
</gene>
<evidence type="ECO:0000256" key="4">
    <source>
        <dbReference type="ARBA" id="ARBA00023163"/>
    </source>
</evidence>
<evidence type="ECO:0000259" key="6">
    <source>
        <dbReference type="Pfam" id="PF08281"/>
    </source>
</evidence>
<dbReference type="SUPFAM" id="SSF88659">
    <property type="entry name" value="Sigma3 and sigma4 domains of RNA polymerase sigma factors"/>
    <property type="match status" value="1"/>
</dbReference>
<dbReference type="RefSeq" id="WP_186930957.1">
    <property type="nucleotide sequence ID" value="NZ_JACOOJ010000035.1"/>
</dbReference>
<evidence type="ECO:0000256" key="3">
    <source>
        <dbReference type="ARBA" id="ARBA00023082"/>
    </source>
</evidence>
<dbReference type="PANTHER" id="PTHR43133:SF46">
    <property type="entry name" value="RNA POLYMERASE SIGMA-70 FACTOR ECF SUBFAMILY"/>
    <property type="match status" value="1"/>
</dbReference>
<dbReference type="InterPro" id="IPR013324">
    <property type="entry name" value="RNA_pol_sigma_r3/r4-like"/>
</dbReference>
<dbReference type="InterPro" id="IPR013249">
    <property type="entry name" value="RNA_pol_sigma70_r4_t2"/>
</dbReference>
<dbReference type="InterPro" id="IPR039425">
    <property type="entry name" value="RNA_pol_sigma-70-like"/>
</dbReference>
<dbReference type="InterPro" id="IPR014284">
    <property type="entry name" value="RNA_pol_sigma-70_dom"/>
</dbReference>
<sequence length="181" mass="21089">MTETELTDRCKTGDNLARKELYERFAERMLCLCYRYAGDEETAHDLLHDGFLKVYSSMSSFTYRGEGSLRAWLSRVFTNVSLEYLRHRDLLRDGMSLDDVSDLPDEPEPDASVLSMDVLMKFVAELPPGYRTVFNLYVFERWSHKEIAHSLHINEASSASQLNRARRLLITRIKEQLKKTE</sequence>
<comment type="similarity">
    <text evidence="1">Belongs to the sigma-70 factor family. ECF subfamily.</text>
</comment>
<dbReference type="Pfam" id="PF08281">
    <property type="entry name" value="Sigma70_r4_2"/>
    <property type="match status" value="1"/>
</dbReference>
<dbReference type="NCBIfam" id="TIGR02937">
    <property type="entry name" value="sigma70-ECF"/>
    <property type="match status" value="1"/>
</dbReference>
<feature type="domain" description="RNA polymerase sigma factor 70 region 4 type 2" evidence="6">
    <location>
        <begin position="119"/>
        <end position="169"/>
    </location>
</feature>
<reference evidence="7 8" key="1">
    <citation type="submission" date="2020-08" db="EMBL/GenBank/DDBJ databases">
        <title>Genome public.</title>
        <authorList>
            <person name="Liu C."/>
            <person name="Sun Q."/>
        </authorList>
    </citation>
    <scope>NUCLEOTIDE SEQUENCE [LARGE SCALE GENOMIC DNA]</scope>
    <source>
        <strain evidence="7 8">NSJ-79</strain>
    </source>
</reference>
<protein>
    <submittedName>
        <fullName evidence="7">Sigma-70 family RNA polymerase sigma factor</fullName>
    </submittedName>
</protein>
<keyword evidence="2" id="KW-0805">Transcription regulation</keyword>
<dbReference type="EMBL" id="JACOOJ010000035">
    <property type="protein sequence ID" value="MBC5634311.1"/>
    <property type="molecule type" value="Genomic_DNA"/>
</dbReference>
<dbReference type="SUPFAM" id="SSF88946">
    <property type="entry name" value="Sigma2 domain of RNA polymerase sigma factors"/>
    <property type="match status" value="1"/>
</dbReference>
<dbReference type="Gene3D" id="1.10.1740.10">
    <property type="match status" value="1"/>
</dbReference>
<keyword evidence="8" id="KW-1185">Reference proteome</keyword>
<evidence type="ECO:0000256" key="1">
    <source>
        <dbReference type="ARBA" id="ARBA00010641"/>
    </source>
</evidence>
<organism evidence="7 8">
    <name type="scientific">Parabacteroides hominis</name>
    <dbReference type="NCBI Taxonomy" id="2763057"/>
    <lineage>
        <taxon>Bacteria</taxon>
        <taxon>Pseudomonadati</taxon>
        <taxon>Bacteroidota</taxon>
        <taxon>Bacteroidia</taxon>
        <taxon>Bacteroidales</taxon>
        <taxon>Tannerellaceae</taxon>
        <taxon>Parabacteroides</taxon>
    </lineage>
</organism>
<dbReference type="InterPro" id="IPR013325">
    <property type="entry name" value="RNA_pol_sigma_r2"/>
</dbReference>
<evidence type="ECO:0000259" key="5">
    <source>
        <dbReference type="Pfam" id="PF04542"/>
    </source>
</evidence>
<feature type="domain" description="RNA polymerase sigma-70 region 2" evidence="5">
    <location>
        <begin position="21"/>
        <end position="89"/>
    </location>
</feature>
<evidence type="ECO:0000313" key="7">
    <source>
        <dbReference type="EMBL" id="MBC5634311.1"/>
    </source>
</evidence>
<dbReference type="Pfam" id="PF04542">
    <property type="entry name" value="Sigma70_r2"/>
    <property type="match status" value="1"/>
</dbReference>
<name>A0ABR7DSE2_9BACT</name>
<evidence type="ECO:0000313" key="8">
    <source>
        <dbReference type="Proteomes" id="UP000651475"/>
    </source>
</evidence>
<keyword evidence="3" id="KW-0731">Sigma factor</keyword>
<dbReference type="PANTHER" id="PTHR43133">
    <property type="entry name" value="RNA POLYMERASE ECF-TYPE SIGMA FACTO"/>
    <property type="match status" value="1"/>
</dbReference>
<dbReference type="Gene3D" id="1.10.10.10">
    <property type="entry name" value="Winged helix-like DNA-binding domain superfamily/Winged helix DNA-binding domain"/>
    <property type="match status" value="1"/>
</dbReference>